<accession>A0A0E9XEZ3</accession>
<dbReference type="EMBL" id="GBXM01008344">
    <property type="protein sequence ID" value="JAI00234.1"/>
    <property type="molecule type" value="Transcribed_RNA"/>
</dbReference>
<name>A0A0E9XEZ3_ANGAN</name>
<organism evidence="1">
    <name type="scientific">Anguilla anguilla</name>
    <name type="common">European freshwater eel</name>
    <name type="synonym">Muraena anguilla</name>
    <dbReference type="NCBI Taxonomy" id="7936"/>
    <lineage>
        <taxon>Eukaryota</taxon>
        <taxon>Metazoa</taxon>
        <taxon>Chordata</taxon>
        <taxon>Craniata</taxon>
        <taxon>Vertebrata</taxon>
        <taxon>Euteleostomi</taxon>
        <taxon>Actinopterygii</taxon>
        <taxon>Neopterygii</taxon>
        <taxon>Teleostei</taxon>
        <taxon>Anguilliformes</taxon>
        <taxon>Anguillidae</taxon>
        <taxon>Anguilla</taxon>
    </lineage>
</organism>
<protein>
    <submittedName>
        <fullName evidence="1">Uncharacterized protein</fullName>
    </submittedName>
</protein>
<dbReference type="AlphaFoldDB" id="A0A0E9XEZ3"/>
<reference evidence="1" key="1">
    <citation type="submission" date="2014-11" db="EMBL/GenBank/DDBJ databases">
        <authorList>
            <person name="Amaro Gonzalez C."/>
        </authorList>
    </citation>
    <scope>NUCLEOTIDE SEQUENCE</scope>
</reference>
<evidence type="ECO:0000313" key="1">
    <source>
        <dbReference type="EMBL" id="JAI00234.1"/>
    </source>
</evidence>
<sequence>MKQRLLYGQLCEDCSDAPHVHRGRIPGGPQQHLRGSVPERHHLVSVNPHRNTKGPGQPKVSQLDHPFVVYQQILWFQVSVKDSSAVAKQYPFQNLVQVALHKHRVHVLARRYGIQVLF</sequence>
<proteinExistence type="predicted"/>
<reference evidence="1" key="2">
    <citation type="journal article" date="2015" name="Fish Shellfish Immunol.">
        <title>Early steps in the European eel (Anguilla anguilla)-Vibrio vulnificus interaction in the gills: Role of the RtxA13 toxin.</title>
        <authorList>
            <person name="Callol A."/>
            <person name="Pajuelo D."/>
            <person name="Ebbesson L."/>
            <person name="Teles M."/>
            <person name="MacKenzie S."/>
            <person name="Amaro C."/>
        </authorList>
    </citation>
    <scope>NUCLEOTIDE SEQUENCE</scope>
</reference>